<name>A0ABQ4D0M3_9ACTN</name>
<evidence type="ECO:0000256" key="4">
    <source>
        <dbReference type="ARBA" id="ARBA00023157"/>
    </source>
</evidence>
<sequence length="213" mass="21999">MKRYLPLIVLLVVGVLAGVGVRSCNERSSSSSSSATDAEPAGSAQAPAASFADCREVTTPPKDAAPAGGAVTTIALPAASLSCFGGGNLRLADVRGPAVINLWGSWCTPCREELPAFNAVASRTAGLVHFLGVDTRDKRSDGEDMATEFGLTYPSVYDQSEQVRIGLKQAGIPVTVLVDSAGKVAHLYNGARLDEAGLVKLIKQYLGVAVPVG</sequence>
<reference evidence="8 9" key="1">
    <citation type="submission" date="2021-01" db="EMBL/GenBank/DDBJ databases">
        <title>Whole genome shotgun sequence of Asanoa siamensis NBRC 107932.</title>
        <authorList>
            <person name="Komaki H."/>
            <person name="Tamura T."/>
        </authorList>
    </citation>
    <scope>NUCLEOTIDE SEQUENCE [LARGE SCALE GENOMIC DNA]</scope>
    <source>
        <strain evidence="8 9">NBRC 107932</strain>
    </source>
</reference>
<keyword evidence="9" id="KW-1185">Reference proteome</keyword>
<dbReference type="InterPro" id="IPR017937">
    <property type="entry name" value="Thioredoxin_CS"/>
</dbReference>
<dbReference type="InterPro" id="IPR050553">
    <property type="entry name" value="Thioredoxin_ResA/DsbE_sf"/>
</dbReference>
<keyword evidence="5" id="KW-0676">Redox-active center</keyword>
<accession>A0ABQ4D0M3</accession>
<dbReference type="InterPro" id="IPR013766">
    <property type="entry name" value="Thioredoxin_domain"/>
</dbReference>
<dbReference type="Proteomes" id="UP000604117">
    <property type="component" value="Unassembled WGS sequence"/>
</dbReference>
<evidence type="ECO:0000313" key="9">
    <source>
        <dbReference type="Proteomes" id="UP000604117"/>
    </source>
</evidence>
<comment type="subcellular location">
    <subcellularLocation>
        <location evidence="1">Cell envelope</location>
    </subcellularLocation>
</comment>
<evidence type="ECO:0000256" key="6">
    <source>
        <dbReference type="SAM" id="MobiDB-lite"/>
    </source>
</evidence>
<keyword evidence="3" id="KW-0812">Transmembrane</keyword>
<protein>
    <recommendedName>
        <fullName evidence="7">Thioredoxin domain-containing protein</fullName>
    </recommendedName>
</protein>
<keyword evidence="3" id="KW-0735">Signal-anchor</keyword>
<dbReference type="PANTHER" id="PTHR42852">
    <property type="entry name" value="THIOL:DISULFIDE INTERCHANGE PROTEIN DSBE"/>
    <property type="match status" value="1"/>
</dbReference>
<keyword evidence="4" id="KW-1015">Disulfide bond</keyword>
<dbReference type="InterPro" id="IPR000866">
    <property type="entry name" value="AhpC/TSA"/>
</dbReference>
<dbReference type="InterPro" id="IPR036249">
    <property type="entry name" value="Thioredoxin-like_sf"/>
</dbReference>
<dbReference type="Gene3D" id="3.40.30.10">
    <property type="entry name" value="Glutaredoxin"/>
    <property type="match status" value="1"/>
</dbReference>
<keyword evidence="2" id="KW-0201">Cytochrome c-type biogenesis</keyword>
<evidence type="ECO:0000259" key="7">
    <source>
        <dbReference type="PROSITE" id="PS51352"/>
    </source>
</evidence>
<evidence type="ECO:0000256" key="5">
    <source>
        <dbReference type="ARBA" id="ARBA00023284"/>
    </source>
</evidence>
<feature type="compositionally biased region" description="Low complexity" evidence="6">
    <location>
        <begin position="28"/>
        <end position="50"/>
    </location>
</feature>
<feature type="region of interest" description="Disordered" evidence="6">
    <location>
        <begin position="27"/>
        <end position="50"/>
    </location>
</feature>
<gene>
    <name evidence="8" type="ORF">Asi02nite_66160</name>
</gene>
<dbReference type="PROSITE" id="PS51352">
    <property type="entry name" value="THIOREDOXIN_2"/>
    <property type="match status" value="1"/>
</dbReference>
<comment type="caution">
    <text evidence="8">The sequence shown here is derived from an EMBL/GenBank/DDBJ whole genome shotgun (WGS) entry which is preliminary data.</text>
</comment>
<organism evidence="8 9">
    <name type="scientific">Asanoa siamensis</name>
    <dbReference type="NCBI Taxonomy" id="926357"/>
    <lineage>
        <taxon>Bacteria</taxon>
        <taxon>Bacillati</taxon>
        <taxon>Actinomycetota</taxon>
        <taxon>Actinomycetes</taxon>
        <taxon>Micromonosporales</taxon>
        <taxon>Micromonosporaceae</taxon>
        <taxon>Asanoa</taxon>
    </lineage>
</organism>
<evidence type="ECO:0000256" key="2">
    <source>
        <dbReference type="ARBA" id="ARBA00022748"/>
    </source>
</evidence>
<evidence type="ECO:0000256" key="1">
    <source>
        <dbReference type="ARBA" id="ARBA00004196"/>
    </source>
</evidence>
<dbReference type="PANTHER" id="PTHR42852:SF6">
    <property type="entry name" value="THIOL:DISULFIDE INTERCHANGE PROTEIN DSBE"/>
    <property type="match status" value="1"/>
</dbReference>
<dbReference type="CDD" id="cd02966">
    <property type="entry name" value="TlpA_like_family"/>
    <property type="match status" value="1"/>
</dbReference>
<dbReference type="EMBL" id="BONE01000079">
    <property type="protein sequence ID" value="GIF77098.1"/>
    <property type="molecule type" value="Genomic_DNA"/>
</dbReference>
<dbReference type="Pfam" id="PF00578">
    <property type="entry name" value="AhpC-TSA"/>
    <property type="match status" value="1"/>
</dbReference>
<evidence type="ECO:0000256" key="3">
    <source>
        <dbReference type="ARBA" id="ARBA00022968"/>
    </source>
</evidence>
<dbReference type="PROSITE" id="PS00194">
    <property type="entry name" value="THIOREDOXIN_1"/>
    <property type="match status" value="1"/>
</dbReference>
<feature type="domain" description="Thioredoxin" evidence="7">
    <location>
        <begin position="70"/>
        <end position="207"/>
    </location>
</feature>
<proteinExistence type="predicted"/>
<evidence type="ECO:0000313" key="8">
    <source>
        <dbReference type="EMBL" id="GIF77098.1"/>
    </source>
</evidence>
<dbReference type="SUPFAM" id="SSF52833">
    <property type="entry name" value="Thioredoxin-like"/>
    <property type="match status" value="1"/>
</dbReference>
<dbReference type="RefSeq" id="WP_203717955.1">
    <property type="nucleotide sequence ID" value="NZ_BONE01000079.1"/>
</dbReference>